<keyword evidence="1" id="KW-0472">Membrane</keyword>
<dbReference type="Proteomes" id="UP000177740">
    <property type="component" value="Unassembled WGS sequence"/>
</dbReference>
<reference evidence="2 3" key="1">
    <citation type="journal article" date="2016" name="Nat. Commun.">
        <title>Thousands of microbial genomes shed light on interconnected biogeochemical processes in an aquifer system.</title>
        <authorList>
            <person name="Anantharaman K."/>
            <person name="Brown C.T."/>
            <person name="Hug L.A."/>
            <person name="Sharon I."/>
            <person name="Castelle C.J."/>
            <person name="Probst A.J."/>
            <person name="Thomas B.C."/>
            <person name="Singh A."/>
            <person name="Wilkins M.J."/>
            <person name="Karaoz U."/>
            <person name="Brodie E.L."/>
            <person name="Williams K.H."/>
            <person name="Hubbard S.S."/>
            <person name="Banfield J.F."/>
        </authorList>
    </citation>
    <scope>NUCLEOTIDE SEQUENCE [LARGE SCALE GENOMIC DNA]</scope>
</reference>
<protein>
    <recommendedName>
        <fullName evidence="4">VanZ-like domain-containing protein</fullName>
    </recommendedName>
</protein>
<evidence type="ECO:0000313" key="3">
    <source>
        <dbReference type="Proteomes" id="UP000177740"/>
    </source>
</evidence>
<feature type="transmembrane region" description="Helical" evidence="1">
    <location>
        <begin position="29"/>
        <end position="56"/>
    </location>
</feature>
<evidence type="ECO:0000256" key="1">
    <source>
        <dbReference type="SAM" id="Phobius"/>
    </source>
</evidence>
<dbReference type="EMBL" id="MHMM01000006">
    <property type="protein sequence ID" value="OGZ27482.1"/>
    <property type="molecule type" value="Genomic_DNA"/>
</dbReference>
<sequence>MNKDFWLVHIWKNGTCFDLWSVNHFLAGFLLGFSFIFLRLPFWPAFLASLIVMYAWEMYEKIESGTQEKICNKITDIVLGALGFLSSKIVFLGIGDRYSLIVFGVSAIVFAVLEIWGLAGYNERKKKGS</sequence>
<keyword evidence="1" id="KW-1133">Transmembrane helix</keyword>
<accession>A0A1G2EPK3</accession>
<gene>
    <name evidence="2" type="ORF">A2365_03355</name>
</gene>
<evidence type="ECO:0008006" key="4">
    <source>
        <dbReference type="Google" id="ProtNLM"/>
    </source>
</evidence>
<name>A0A1G2EPK3_9BACT</name>
<evidence type="ECO:0000313" key="2">
    <source>
        <dbReference type="EMBL" id="OGZ27482.1"/>
    </source>
</evidence>
<organism evidence="2 3">
    <name type="scientific">Candidatus Nealsonbacteria bacterium RIFOXYB1_FULL_40_15</name>
    <dbReference type="NCBI Taxonomy" id="1801677"/>
    <lineage>
        <taxon>Bacteria</taxon>
        <taxon>Candidatus Nealsoniibacteriota</taxon>
    </lineage>
</organism>
<feature type="transmembrane region" description="Helical" evidence="1">
    <location>
        <begin position="100"/>
        <end position="121"/>
    </location>
</feature>
<comment type="caution">
    <text evidence="2">The sequence shown here is derived from an EMBL/GenBank/DDBJ whole genome shotgun (WGS) entry which is preliminary data.</text>
</comment>
<dbReference type="STRING" id="1801677.A2365_03355"/>
<dbReference type="AlphaFoldDB" id="A0A1G2EPK3"/>
<keyword evidence="1" id="KW-0812">Transmembrane</keyword>
<proteinExistence type="predicted"/>